<dbReference type="GO" id="GO:0009658">
    <property type="term" value="P:chloroplast organization"/>
    <property type="evidence" value="ECO:0007669"/>
    <property type="project" value="TreeGrafter"/>
</dbReference>
<dbReference type="GO" id="GO:0010027">
    <property type="term" value="P:thylakoid membrane organization"/>
    <property type="evidence" value="ECO:0007669"/>
    <property type="project" value="TreeGrafter"/>
</dbReference>
<gene>
    <name evidence="2" type="ORF">TSUD_238210</name>
</gene>
<feature type="compositionally biased region" description="Basic and acidic residues" evidence="1">
    <location>
        <begin position="143"/>
        <end position="152"/>
    </location>
</feature>
<proteinExistence type="predicted"/>
<dbReference type="GO" id="GO:0009507">
    <property type="term" value="C:chloroplast"/>
    <property type="evidence" value="ECO:0007669"/>
    <property type="project" value="TreeGrafter"/>
</dbReference>
<feature type="region of interest" description="Disordered" evidence="1">
    <location>
        <begin position="142"/>
        <end position="170"/>
    </location>
</feature>
<organism evidence="2 3">
    <name type="scientific">Trifolium subterraneum</name>
    <name type="common">Subterranean clover</name>
    <dbReference type="NCBI Taxonomy" id="3900"/>
    <lineage>
        <taxon>Eukaryota</taxon>
        <taxon>Viridiplantae</taxon>
        <taxon>Streptophyta</taxon>
        <taxon>Embryophyta</taxon>
        <taxon>Tracheophyta</taxon>
        <taxon>Spermatophyta</taxon>
        <taxon>Magnoliopsida</taxon>
        <taxon>eudicotyledons</taxon>
        <taxon>Gunneridae</taxon>
        <taxon>Pentapetalae</taxon>
        <taxon>rosids</taxon>
        <taxon>fabids</taxon>
        <taxon>Fabales</taxon>
        <taxon>Fabaceae</taxon>
        <taxon>Papilionoideae</taxon>
        <taxon>50 kb inversion clade</taxon>
        <taxon>NPAAA clade</taxon>
        <taxon>Hologalegina</taxon>
        <taxon>IRL clade</taxon>
        <taxon>Trifolieae</taxon>
        <taxon>Trifolium</taxon>
    </lineage>
</organism>
<accession>A0A2Z6PD60</accession>
<evidence type="ECO:0000256" key="1">
    <source>
        <dbReference type="SAM" id="MobiDB-lite"/>
    </source>
</evidence>
<dbReference type="PANTHER" id="PTHR34938">
    <property type="entry name" value="PROTEIN FERTILITY RESTORER RF2, MITOCHONDRIAL"/>
    <property type="match status" value="1"/>
</dbReference>
<reference evidence="3" key="1">
    <citation type="journal article" date="2017" name="Front. Plant Sci.">
        <title>Climate Clever Clovers: New Paradigm to Reduce the Environmental Footprint of Ruminants by Breeding Low Methanogenic Forages Utilizing Haplotype Variation.</title>
        <authorList>
            <person name="Kaur P."/>
            <person name="Appels R."/>
            <person name="Bayer P.E."/>
            <person name="Keeble-Gagnere G."/>
            <person name="Wang J."/>
            <person name="Hirakawa H."/>
            <person name="Shirasawa K."/>
            <person name="Vercoe P."/>
            <person name="Stefanova K."/>
            <person name="Durmic Z."/>
            <person name="Nichols P."/>
            <person name="Revell C."/>
            <person name="Isobe S.N."/>
            <person name="Edwards D."/>
            <person name="Erskine W."/>
        </authorList>
    </citation>
    <scope>NUCLEOTIDE SEQUENCE [LARGE SCALE GENOMIC DNA]</scope>
    <source>
        <strain evidence="3">cv. Daliak</strain>
    </source>
</reference>
<dbReference type="Proteomes" id="UP000242715">
    <property type="component" value="Unassembled WGS sequence"/>
</dbReference>
<evidence type="ECO:0000313" key="2">
    <source>
        <dbReference type="EMBL" id="GAU42629.1"/>
    </source>
</evidence>
<protein>
    <submittedName>
        <fullName evidence="2">Uncharacterized protein</fullName>
    </submittedName>
</protein>
<keyword evidence="3" id="KW-1185">Reference proteome</keyword>
<name>A0A2Z6PD60_TRISU</name>
<dbReference type="AlphaFoldDB" id="A0A2Z6PD60"/>
<dbReference type="InterPro" id="IPR040299">
    <property type="entry name" value="RF2K-like"/>
</dbReference>
<dbReference type="EMBL" id="DF973927">
    <property type="protein sequence ID" value="GAU42629.1"/>
    <property type="molecule type" value="Genomic_DNA"/>
</dbReference>
<evidence type="ECO:0000313" key="3">
    <source>
        <dbReference type="Proteomes" id="UP000242715"/>
    </source>
</evidence>
<dbReference type="PANTHER" id="PTHR34938:SF4">
    <property type="entry name" value="TRANSMEMBRANE PROTEIN"/>
    <property type="match status" value="1"/>
</dbReference>
<dbReference type="OrthoDB" id="759910at2759"/>
<sequence>MLTSMQSCVGSSPLPLPPVGINQTQVPLKHSRPNIVRMQRLPYNIKKGELQTATFGSSSSRFKYAAALGAAMADFFDNCNGQFVKDGDIVAFYGGIWRHPMAEFWLSAMVHHLPPITLSATCAASGATQTVTRNARTITVTPEKVRSPRLDDNGPGLPPRDDDGNGGNGGGGGGNFAGGLLLLGILGLLDMLKDIEGEIQKKVKDWKFHQA</sequence>